<name>A0A3B0TH70_9ZZZZ</name>
<reference evidence="8" key="1">
    <citation type="submission" date="2018-06" db="EMBL/GenBank/DDBJ databases">
        <authorList>
            <person name="Zhirakovskaya E."/>
        </authorList>
    </citation>
    <scope>NUCLEOTIDE SEQUENCE</scope>
</reference>
<dbReference type="AlphaFoldDB" id="A0A3B0TH70"/>
<dbReference type="Pfam" id="PF00884">
    <property type="entry name" value="Sulfatase"/>
    <property type="match status" value="1"/>
</dbReference>
<evidence type="ECO:0000259" key="7">
    <source>
        <dbReference type="Pfam" id="PF00884"/>
    </source>
</evidence>
<dbReference type="PROSITE" id="PS00523">
    <property type="entry name" value="SULFATASE_1"/>
    <property type="match status" value="1"/>
</dbReference>
<evidence type="ECO:0000256" key="3">
    <source>
        <dbReference type="ARBA" id="ARBA00022723"/>
    </source>
</evidence>
<dbReference type="CDD" id="cd16030">
    <property type="entry name" value="iduronate-2-sulfatase"/>
    <property type="match status" value="1"/>
</dbReference>
<dbReference type="GO" id="GO:0004423">
    <property type="term" value="F:iduronate-2-sulfatase activity"/>
    <property type="evidence" value="ECO:0007669"/>
    <property type="project" value="InterPro"/>
</dbReference>
<evidence type="ECO:0000313" key="8">
    <source>
        <dbReference type="EMBL" id="VAW17995.1"/>
    </source>
</evidence>
<keyword evidence="5" id="KW-0378">Hydrolase</keyword>
<evidence type="ECO:0000256" key="5">
    <source>
        <dbReference type="ARBA" id="ARBA00022801"/>
    </source>
</evidence>
<dbReference type="GO" id="GO:0046872">
    <property type="term" value="F:metal ion binding"/>
    <property type="evidence" value="ECO:0007669"/>
    <property type="project" value="UniProtKB-KW"/>
</dbReference>
<keyword evidence="6" id="KW-0106">Calcium</keyword>
<protein>
    <submittedName>
        <fullName evidence="8">Sulfatase</fullName>
    </submittedName>
</protein>
<evidence type="ECO:0000256" key="1">
    <source>
        <dbReference type="ARBA" id="ARBA00001913"/>
    </source>
</evidence>
<comment type="cofactor">
    <cofactor evidence="1">
        <name>Ca(2+)</name>
        <dbReference type="ChEBI" id="CHEBI:29108"/>
    </cofactor>
</comment>
<sequence>MNKILLGIISLLVGSTITVTAGDRKRPNVLFIAVDDLRTEINCFGAKYMHTPNLDRLAKMGMLFERAYCQQAICAPSRNSLLTGLRPDAIGIYDIQTFFRKKVPDVITLPQHFKNNGYHTEAMGKIYHTGHGNSDDRLSWSIPKWNQNEEINKLTKISRGDTIGLERDFPSINNKRLPWYCSNAPEENMTDAMIANHAVKKIEELKDSLFFLAVGFLKPHLPFVAQKKYWDLYDPKDIRIPKQKVPRRMPELALHQFGELRKYYGIPAVGTLDNQTSRNLIHGYYAAVSMIDSQVGKLLNALEKNGLAKNTIIVLWGDHGWKLGDYGSWCKQTNFEMDTNAPLIISVPWMQKGLKTNSLAEFVDIYPTLCDLTALEKPKHLEGQSLLPILENPKEVVAVELYDLSKTKVAKVNLTGMKKFAKKLDELNQLMDEELFRLNTKF</sequence>
<evidence type="ECO:0000256" key="2">
    <source>
        <dbReference type="ARBA" id="ARBA00008779"/>
    </source>
</evidence>
<dbReference type="InterPro" id="IPR035874">
    <property type="entry name" value="IDS"/>
</dbReference>
<organism evidence="8">
    <name type="scientific">hydrothermal vent metagenome</name>
    <dbReference type="NCBI Taxonomy" id="652676"/>
    <lineage>
        <taxon>unclassified sequences</taxon>
        <taxon>metagenomes</taxon>
        <taxon>ecological metagenomes</taxon>
    </lineage>
</organism>
<proteinExistence type="inferred from homology"/>
<dbReference type="Gene3D" id="3.40.720.10">
    <property type="entry name" value="Alkaline Phosphatase, subunit A"/>
    <property type="match status" value="1"/>
</dbReference>
<evidence type="ECO:0000256" key="6">
    <source>
        <dbReference type="ARBA" id="ARBA00022837"/>
    </source>
</evidence>
<evidence type="ECO:0000256" key="4">
    <source>
        <dbReference type="ARBA" id="ARBA00022729"/>
    </source>
</evidence>
<comment type="similarity">
    <text evidence="2">Belongs to the sulfatase family.</text>
</comment>
<dbReference type="PANTHER" id="PTHR45953">
    <property type="entry name" value="IDURONATE 2-SULFATASE"/>
    <property type="match status" value="1"/>
</dbReference>
<dbReference type="InterPro" id="IPR024607">
    <property type="entry name" value="Sulfatase_CS"/>
</dbReference>
<dbReference type="EMBL" id="UOEP01000080">
    <property type="protein sequence ID" value="VAW17995.1"/>
    <property type="molecule type" value="Genomic_DNA"/>
</dbReference>
<accession>A0A3B0TH70</accession>
<dbReference type="InterPro" id="IPR017850">
    <property type="entry name" value="Alkaline_phosphatase_core_sf"/>
</dbReference>
<dbReference type="GO" id="GO:0005737">
    <property type="term" value="C:cytoplasm"/>
    <property type="evidence" value="ECO:0007669"/>
    <property type="project" value="TreeGrafter"/>
</dbReference>
<keyword evidence="3" id="KW-0479">Metal-binding</keyword>
<gene>
    <name evidence="8" type="ORF">MNBD_BACTEROID01-2115</name>
</gene>
<dbReference type="PANTHER" id="PTHR45953:SF1">
    <property type="entry name" value="IDURONATE 2-SULFATASE"/>
    <property type="match status" value="1"/>
</dbReference>
<dbReference type="SUPFAM" id="SSF53649">
    <property type="entry name" value="Alkaline phosphatase-like"/>
    <property type="match status" value="1"/>
</dbReference>
<keyword evidence="4" id="KW-0732">Signal</keyword>
<dbReference type="InterPro" id="IPR000917">
    <property type="entry name" value="Sulfatase_N"/>
</dbReference>
<feature type="domain" description="Sulfatase N-terminal" evidence="7">
    <location>
        <begin position="27"/>
        <end position="373"/>
    </location>
</feature>